<proteinExistence type="predicted"/>
<dbReference type="SUPFAM" id="SSF52047">
    <property type="entry name" value="RNI-like"/>
    <property type="match status" value="1"/>
</dbReference>
<dbReference type="Ensembl" id="ENSLBET00000000921.1">
    <property type="protein sequence ID" value="ENSLBEP00000000855.1"/>
    <property type="gene ID" value="ENSLBEG00000000674.1"/>
</dbReference>
<dbReference type="GeneTree" id="ENSGT01150000286911"/>
<sequence>MSCSLSEISCSSLASALKSNPSHLRELDLSLNKLQDSGVKLLSDFLQSPNCRLETLRSVLFFSVCVLHLILMSCSLSEISCSSLASALKSNPSHLRELDLNYNNLQDSGVKLLSDFLQSPNCRLETLRSVLFFSVCVLHLMCLIIKISCSSLASALKSNPSHLRYLSLSLNKLQDSGVKLLSDFLQSPNCRLETLRSVLFFSVCVLHLILMSCSLSEISCSSLASALKSNPSHLRELDLSKNNLQDSGVKLLSDFLQSPNCRLETLRSVLFFSVCVLHLMCLIIS</sequence>
<dbReference type="AlphaFoldDB" id="A0A3Q3E0W3"/>
<dbReference type="InterPro" id="IPR001611">
    <property type="entry name" value="Leu-rich_rpt"/>
</dbReference>
<reference evidence="3" key="2">
    <citation type="submission" date="2025-09" db="UniProtKB">
        <authorList>
            <consortium name="Ensembl"/>
        </authorList>
    </citation>
    <scope>IDENTIFICATION</scope>
</reference>
<keyword evidence="1" id="KW-0433">Leucine-rich repeat</keyword>
<dbReference type="PANTHER" id="PTHR24106">
    <property type="entry name" value="NACHT, LRR AND CARD DOMAINS-CONTAINING"/>
    <property type="match status" value="1"/>
</dbReference>
<accession>A0A3Q3E0W3</accession>
<dbReference type="Pfam" id="PF13516">
    <property type="entry name" value="LRR_6"/>
    <property type="match status" value="4"/>
</dbReference>
<keyword evidence="2" id="KW-0677">Repeat</keyword>
<dbReference type="InParanoid" id="A0A3Q3E0W3"/>
<evidence type="ECO:0000256" key="2">
    <source>
        <dbReference type="ARBA" id="ARBA00022737"/>
    </source>
</evidence>
<name>A0A3Q3E0W3_9LABR</name>
<organism evidence="3 4">
    <name type="scientific">Labrus bergylta</name>
    <name type="common">ballan wrasse</name>
    <dbReference type="NCBI Taxonomy" id="56723"/>
    <lineage>
        <taxon>Eukaryota</taxon>
        <taxon>Metazoa</taxon>
        <taxon>Chordata</taxon>
        <taxon>Craniata</taxon>
        <taxon>Vertebrata</taxon>
        <taxon>Euteleostomi</taxon>
        <taxon>Actinopterygii</taxon>
        <taxon>Neopterygii</taxon>
        <taxon>Teleostei</taxon>
        <taxon>Neoteleostei</taxon>
        <taxon>Acanthomorphata</taxon>
        <taxon>Eupercaria</taxon>
        <taxon>Labriformes</taxon>
        <taxon>Labridae</taxon>
        <taxon>Labrus</taxon>
    </lineage>
</organism>
<keyword evidence="4" id="KW-1185">Reference proteome</keyword>
<dbReference type="SMART" id="SM00368">
    <property type="entry name" value="LRR_RI"/>
    <property type="match status" value="6"/>
</dbReference>
<dbReference type="Proteomes" id="UP000261660">
    <property type="component" value="Unplaced"/>
</dbReference>
<protein>
    <recommendedName>
        <fullName evidence="5">NACHT LRR and PYD domain-containing protein</fullName>
    </recommendedName>
</protein>
<dbReference type="Gene3D" id="3.80.10.10">
    <property type="entry name" value="Ribonuclease Inhibitor"/>
    <property type="match status" value="2"/>
</dbReference>
<dbReference type="InterPro" id="IPR032675">
    <property type="entry name" value="LRR_dom_sf"/>
</dbReference>
<evidence type="ECO:0000313" key="3">
    <source>
        <dbReference type="Ensembl" id="ENSLBEP00000000855.1"/>
    </source>
</evidence>
<evidence type="ECO:0008006" key="5">
    <source>
        <dbReference type="Google" id="ProtNLM"/>
    </source>
</evidence>
<evidence type="ECO:0000313" key="4">
    <source>
        <dbReference type="Proteomes" id="UP000261660"/>
    </source>
</evidence>
<dbReference type="InterPro" id="IPR051261">
    <property type="entry name" value="NLR"/>
</dbReference>
<evidence type="ECO:0000256" key="1">
    <source>
        <dbReference type="ARBA" id="ARBA00022614"/>
    </source>
</evidence>
<reference evidence="3" key="1">
    <citation type="submission" date="2025-08" db="UniProtKB">
        <authorList>
            <consortium name="Ensembl"/>
        </authorList>
    </citation>
    <scope>IDENTIFICATION</scope>
</reference>